<accession>A0A1J9R176</accession>
<comment type="caution">
    <text evidence="1">The sequence shown here is derived from an EMBL/GenBank/DDBJ whole genome shotgun (WGS) entry which is preliminary data.</text>
</comment>
<evidence type="ECO:0000313" key="1">
    <source>
        <dbReference type="EMBL" id="OJD34345.1"/>
    </source>
</evidence>
<dbReference type="RefSeq" id="XP_020130605.1">
    <property type="nucleotide sequence ID" value="XM_020273044.1"/>
</dbReference>
<protein>
    <submittedName>
        <fullName evidence="1">Uncharacterized protein</fullName>
    </submittedName>
</protein>
<proteinExistence type="predicted"/>
<gene>
    <name evidence="1" type="ORF">BKCO1_2300090</name>
</gene>
<dbReference type="EMBL" id="MNUE01000023">
    <property type="protein sequence ID" value="OJD34345.1"/>
    <property type="molecule type" value="Genomic_DNA"/>
</dbReference>
<name>A0A1J9R176_9PEZI</name>
<dbReference type="Proteomes" id="UP000183809">
    <property type="component" value="Unassembled WGS sequence"/>
</dbReference>
<dbReference type="GeneID" id="31013304"/>
<dbReference type="AlphaFoldDB" id="A0A1J9R176"/>
<evidence type="ECO:0000313" key="2">
    <source>
        <dbReference type="Proteomes" id="UP000183809"/>
    </source>
</evidence>
<organism evidence="1 2">
    <name type="scientific">Diplodia corticola</name>
    <dbReference type="NCBI Taxonomy" id="236234"/>
    <lineage>
        <taxon>Eukaryota</taxon>
        <taxon>Fungi</taxon>
        <taxon>Dikarya</taxon>
        <taxon>Ascomycota</taxon>
        <taxon>Pezizomycotina</taxon>
        <taxon>Dothideomycetes</taxon>
        <taxon>Dothideomycetes incertae sedis</taxon>
        <taxon>Botryosphaeriales</taxon>
        <taxon>Botryosphaeriaceae</taxon>
        <taxon>Diplodia</taxon>
    </lineage>
</organism>
<reference evidence="1 2" key="1">
    <citation type="submission" date="2016-10" db="EMBL/GenBank/DDBJ databases">
        <title>Proteomics and genomics reveal pathogen-plant mechanisms compatible with a hemibiotrophic lifestyle of Diplodia corticola.</title>
        <authorList>
            <person name="Fernandes I."/>
            <person name="De Jonge R."/>
            <person name="Van De Peer Y."/>
            <person name="Devreese B."/>
            <person name="Alves A."/>
            <person name="Esteves A.C."/>
        </authorList>
    </citation>
    <scope>NUCLEOTIDE SEQUENCE [LARGE SCALE GENOMIC DNA]</scope>
    <source>
        <strain evidence="1 2">CBS 112549</strain>
    </source>
</reference>
<sequence>MLPPNGHITLAETSTGSYKPRLAKTFWDMSIYHIGHLGISGDYKLIIYVLFIQKDTYWLKGNSRLDETVAEGLCVIAIE</sequence>
<keyword evidence="2" id="KW-1185">Reference proteome</keyword>